<keyword evidence="2" id="KW-1185">Reference proteome</keyword>
<comment type="caution">
    <text evidence="1">The sequence shown here is derived from an EMBL/GenBank/DDBJ whole genome shotgun (WGS) entry which is preliminary data.</text>
</comment>
<organism evidence="1 2">
    <name type="scientific">Ixodes persulcatus</name>
    <name type="common">Taiga tick</name>
    <dbReference type="NCBI Taxonomy" id="34615"/>
    <lineage>
        <taxon>Eukaryota</taxon>
        <taxon>Metazoa</taxon>
        <taxon>Ecdysozoa</taxon>
        <taxon>Arthropoda</taxon>
        <taxon>Chelicerata</taxon>
        <taxon>Arachnida</taxon>
        <taxon>Acari</taxon>
        <taxon>Parasitiformes</taxon>
        <taxon>Ixodida</taxon>
        <taxon>Ixodoidea</taxon>
        <taxon>Ixodidae</taxon>
        <taxon>Ixodinae</taxon>
        <taxon>Ixodes</taxon>
    </lineage>
</organism>
<proteinExistence type="predicted"/>
<sequence>MHSTHAFLRVADVFWLVDVRTGSEGENVNKQVDVLARRDMVQRLLIVATLVRAVVSESANSILHREQDDYGNYEFGFNIEGLAWDQFQRESGDALGRKMGAYGFRGADGRLRLVEYVADELGFRAKVQTNEPGTKPSRTATVMVDTAAPGSVVEASAKTAIHSPPPTRLLRRLSPAPPLLPVGHTKVLEASEPVVKAVAPPKAATEHTELKVPPVKSVAANFESPLLPIGAVKMDSHAALRHYSPNIFHLGRPVNLVHGIQQHPRVPVGPYRPRGVLRDGDTTRGAALVPKEVNGRIVQQVALIKADGTLSTGGLNTPVQYDDQRSAGPSHVPQRRIPLQVPPFQNPNIGNIFPINTVHPASLGFQFQQQPFPISYATVPYQAGYEAQSPGPAAVLVPQISDFQRLPDGLAANYFLPNPQPPAPEIDRPPVQSHIAPQVPTQRGRFVDPAQGYPVQGRGYQPAPFSHLFPYQHQQPPPLPPQQPHHNLHQQSHPQQHLYQQPYQQPHLIEQQLRHHHAAQQRGHYEQAVHGSSTPDSRSVPAAGPSYNYPTSGHPQLLQQPNYAPVQLYSSHRHGSP</sequence>
<gene>
    <name evidence="1" type="ORF">HPB47_013667</name>
</gene>
<evidence type="ECO:0000313" key="1">
    <source>
        <dbReference type="EMBL" id="KAG0444551.1"/>
    </source>
</evidence>
<accession>A0AC60QXX8</accession>
<dbReference type="EMBL" id="JABSTQ010001869">
    <property type="protein sequence ID" value="KAG0444551.1"/>
    <property type="molecule type" value="Genomic_DNA"/>
</dbReference>
<evidence type="ECO:0000313" key="2">
    <source>
        <dbReference type="Proteomes" id="UP000805193"/>
    </source>
</evidence>
<protein>
    <submittedName>
        <fullName evidence="1">Uncharacterized protein</fullName>
    </submittedName>
</protein>
<name>A0AC60QXX8_IXOPE</name>
<dbReference type="Proteomes" id="UP000805193">
    <property type="component" value="Unassembled WGS sequence"/>
</dbReference>
<reference evidence="1 2" key="1">
    <citation type="journal article" date="2020" name="Cell">
        <title>Large-Scale Comparative Analyses of Tick Genomes Elucidate Their Genetic Diversity and Vector Capacities.</title>
        <authorList>
            <consortium name="Tick Genome and Microbiome Consortium (TIGMIC)"/>
            <person name="Jia N."/>
            <person name="Wang J."/>
            <person name="Shi W."/>
            <person name="Du L."/>
            <person name="Sun Y."/>
            <person name="Zhan W."/>
            <person name="Jiang J.F."/>
            <person name="Wang Q."/>
            <person name="Zhang B."/>
            <person name="Ji P."/>
            <person name="Bell-Sakyi L."/>
            <person name="Cui X.M."/>
            <person name="Yuan T.T."/>
            <person name="Jiang B.G."/>
            <person name="Yang W.F."/>
            <person name="Lam T.T."/>
            <person name="Chang Q.C."/>
            <person name="Ding S.J."/>
            <person name="Wang X.J."/>
            <person name="Zhu J.G."/>
            <person name="Ruan X.D."/>
            <person name="Zhao L."/>
            <person name="Wei J.T."/>
            <person name="Ye R.Z."/>
            <person name="Que T.C."/>
            <person name="Du C.H."/>
            <person name="Zhou Y.H."/>
            <person name="Cheng J.X."/>
            <person name="Dai P.F."/>
            <person name="Guo W.B."/>
            <person name="Han X.H."/>
            <person name="Huang E.J."/>
            <person name="Li L.F."/>
            <person name="Wei W."/>
            <person name="Gao Y.C."/>
            <person name="Liu J.Z."/>
            <person name="Shao H.Z."/>
            <person name="Wang X."/>
            <person name="Wang C.C."/>
            <person name="Yang T.C."/>
            <person name="Huo Q.B."/>
            <person name="Li W."/>
            <person name="Chen H.Y."/>
            <person name="Chen S.E."/>
            <person name="Zhou L.G."/>
            <person name="Ni X.B."/>
            <person name="Tian J.H."/>
            <person name="Sheng Y."/>
            <person name="Liu T."/>
            <person name="Pan Y.S."/>
            <person name="Xia L.Y."/>
            <person name="Li J."/>
            <person name="Zhao F."/>
            <person name="Cao W.C."/>
        </authorList>
    </citation>
    <scope>NUCLEOTIDE SEQUENCE [LARGE SCALE GENOMIC DNA]</scope>
    <source>
        <strain evidence="1">Iper-2018</strain>
    </source>
</reference>